<dbReference type="Proteomes" id="UP000317977">
    <property type="component" value="Unassembled WGS sequence"/>
</dbReference>
<reference evidence="1 2" key="1">
    <citation type="submission" date="2019-02" db="EMBL/GenBank/DDBJ databases">
        <title>Deep-cultivation of Planctomycetes and their phenomic and genomic characterization uncovers novel biology.</title>
        <authorList>
            <person name="Wiegand S."/>
            <person name="Jogler M."/>
            <person name="Boedeker C."/>
            <person name="Pinto D."/>
            <person name="Vollmers J."/>
            <person name="Rivas-Marin E."/>
            <person name="Kohn T."/>
            <person name="Peeters S.H."/>
            <person name="Heuer A."/>
            <person name="Rast P."/>
            <person name="Oberbeckmann S."/>
            <person name="Bunk B."/>
            <person name="Jeske O."/>
            <person name="Meyerdierks A."/>
            <person name="Storesund J.E."/>
            <person name="Kallscheuer N."/>
            <person name="Luecker S."/>
            <person name="Lage O.M."/>
            <person name="Pohl T."/>
            <person name="Merkel B.J."/>
            <person name="Hornburger P."/>
            <person name="Mueller R.-W."/>
            <person name="Bruemmer F."/>
            <person name="Labrenz M."/>
            <person name="Spormann A.M."/>
            <person name="Op Den Camp H."/>
            <person name="Overmann J."/>
            <person name="Amann R."/>
            <person name="Jetten M.S.M."/>
            <person name="Mascher T."/>
            <person name="Medema M.H."/>
            <person name="Devos D.P."/>
            <person name="Kaster A.-K."/>
            <person name="Ovreas L."/>
            <person name="Rohde M."/>
            <person name="Galperin M.Y."/>
            <person name="Jogler C."/>
        </authorList>
    </citation>
    <scope>NUCLEOTIDE SEQUENCE [LARGE SCALE GENOMIC DNA]</scope>
    <source>
        <strain evidence="1 2">Poly59</strain>
    </source>
</reference>
<name>A0A5C6EEU0_9BACT</name>
<evidence type="ECO:0000313" key="2">
    <source>
        <dbReference type="Proteomes" id="UP000317977"/>
    </source>
</evidence>
<gene>
    <name evidence="1" type="ORF">Poly59_59890</name>
</gene>
<organism evidence="1 2">
    <name type="scientific">Rubripirellula reticaptiva</name>
    <dbReference type="NCBI Taxonomy" id="2528013"/>
    <lineage>
        <taxon>Bacteria</taxon>
        <taxon>Pseudomonadati</taxon>
        <taxon>Planctomycetota</taxon>
        <taxon>Planctomycetia</taxon>
        <taxon>Pirellulales</taxon>
        <taxon>Pirellulaceae</taxon>
        <taxon>Rubripirellula</taxon>
    </lineage>
</organism>
<dbReference type="AlphaFoldDB" id="A0A5C6EEU0"/>
<comment type="caution">
    <text evidence="1">The sequence shown here is derived from an EMBL/GenBank/DDBJ whole genome shotgun (WGS) entry which is preliminary data.</text>
</comment>
<accession>A0A5C6EEU0</accession>
<sequence length="84" mass="9531">MRKRPSHSSGCLGKTTRTLRRPQFGILHWEHGFTTASTRTIEDRWSARSASDLRTMWLGIFEEQSLGMLASINNAANVGRVRKT</sequence>
<dbReference type="EMBL" id="SJPX01000006">
    <property type="protein sequence ID" value="TWU47015.1"/>
    <property type="molecule type" value="Genomic_DNA"/>
</dbReference>
<proteinExistence type="predicted"/>
<evidence type="ECO:0000313" key="1">
    <source>
        <dbReference type="EMBL" id="TWU47015.1"/>
    </source>
</evidence>
<protein>
    <submittedName>
        <fullName evidence="1">Uncharacterized protein</fullName>
    </submittedName>
</protein>
<keyword evidence="2" id="KW-1185">Reference proteome</keyword>